<dbReference type="Proteomes" id="UP001055460">
    <property type="component" value="Plasmid pB"/>
</dbReference>
<sequence>MFRKTDHWSNFDCRQLTTPLLNLTFEQSPQKRRYQQPTFLEVPSGKPNRLRNSPSI</sequence>
<dbReference type="AlphaFoldDB" id="A0A9Q8YE27"/>
<dbReference type="RefSeq" id="WP_162744903.1">
    <property type="nucleotide sequence ID" value="NZ_CAXURO020000003.1"/>
</dbReference>
<dbReference type="EMBL" id="CP098809">
    <property type="protein sequence ID" value="USJ27182.1"/>
    <property type="molecule type" value="Genomic_DNA"/>
</dbReference>
<feature type="region of interest" description="Disordered" evidence="1">
    <location>
        <begin position="27"/>
        <end position="56"/>
    </location>
</feature>
<keyword evidence="2" id="KW-0614">Plasmid</keyword>
<proteinExistence type="predicted"/>
<gene>
    <name evidence="2" type="ORF">NE863_32350</name>
</gene>
<evidence type="ECO:0000313" key="3">
    <source>
        <dbReference type="Proteomes" id="UP001055460"/>
    </source>
</evidence>
<evidence type="ECO:0000256" key="1">
    <source>
        <dbReference type="SAM" id="MobiDB-lite"/>
    </source>
</evidence>
<protein>
    <submittedName>
        <fullName evidence="2">Uncharacterized protein</fullName>
    </submittedName>
</protein>
<name>A0A9Q8YE27_ENSAD</name>
<reference evidence="2" key="1">
    <citation type="submission" date="2022-06" db="EMBL/GenBank/DDBJ databases">
        <title>Physiological and biochemical characterization and genomic elucidation of a strain of the genus Ensifer adhaerens M8 that combines arsenic oxidation and chromium reduction.</title>
        <authorList>
            <person name="Li X."/>
            <person name="Yu c."/>
        </authorList>
    </citation>
    <scope>NUCLEOTIDE SEQUENCE</scope>
    <source>
        <strain evidence="2">M8</strain>
        <plasmid evidence="2">pB</plasmid>
    </source>
</reference>
<evidence type="ECO:0000313" key="2">
    <source>
        <dbReference type="EMBL" id="USJ27182.1"/>
    </source>
</evidence>
<organism evidence="2 3">
    <name type="scientific">Ensifer adhaerens</name>
    <name type="common">Sinorhizobium morelense</name>
    <dbReference type="NCBI Taxonomy" id="106592"/>
    <lineage>
        <taxon>Bacteria</taxon>
        <taxon>Pseudomonadati</taxon>
        <taxon>Pseudomonadota</taxon>
        <taxon>Alphaproteobacteria</taxon>
        <taxon>Hyphomicrobiales</taxon>
        <taxon>Rhizobiaceae</taxon>
        <taxon>Sinorhizobium/Ensifer group</taxon>
        <taxon>Ensifer</taxon>
    </lineage>
</organism>
<geneLocation type="plasmid" evidence="2 3">
    <name>pB</name>
</geneLocation>
<accession>A0A9Q8YE27</accession>